<proteinExistence type="predicted"/>
<keyword evidence="3" id="KW-1185">Reference proteome</keyword>
<gene>
    <name evidence="2" type="ORF">SAMN05192568_102735</name>
</gene>
<reference evidence="3" key="1">
    <citation type="submission" date="2016-10" db="EMBL/GenBank/DDBJ databases">
        <authorList>
            <person name="Varghese N."/>
            <person name="Submissions S."/>
        </authorList>
    </citation>
    <scope>NUCLEOTIDE SEQUENCE [LARGE SCALE GENOMIC DNA]</scope>
    <source>
        <strain evidence="3">BL36</strain>
    </source>
</reference>
<accession>A0A1I4PYH6</accession>
<evidence type="ECO:0000256" key="1">
    <source>
        <dbReference type="SAM" id="MobiDB-lite"/>
    </source>
</evidence>
<dbReference type="EMBL" id="FOTK01000027">
    <property type="protein sequence ID" value="SFM32878.1"/>
    <property type="molecule type" value="Genomic_DNA"/>
</dbReference>
<feature type="region of interest" description="Disordered" evidence="1">
    <location>
        <begin position="151"/>
        <end position="171"/>
    </location>
</feature>
<sequence length="241" mass="26309">MRGGAQPFRRIGMPLRFRTSACPEADPRRGSHAGQAVAGPALGGDSRTRLLPWGEGSPASNPARTRTPTVTYRPRSQIGVTSSGRARKSRIHPRLHPDKSLTGMIFKARQELGRVRGYGPLSSTTYFSLQKSEWWQRVTRQLPKFYPQVSLSKGRTSPHAEARGTSSFLRSVPSSTCGPGIFRDALDADRPPNVPDVRPAAGSAISTRPARGAVPTRCRFESWTYALRPWSCDASASVLPT</sequence>
<name>A0A1I4PYH6_9HYPH</name>
<feature type="region of interest" description="Disordered" evidence="1">
    <location>
        <begin position="21"/>
        <end position="45"/>
    </location>
</feature>
<dbReference type="Proteomes" id="UP000199048">
    <property type="component" value="Unassembled WGS sequence"/>
</dbReference>
<evidence type="ECO:0000313" key="2">
    <source>
        <dbReference type="EMBL" id="SFM32878.1"/>
    </source>
</evidence>
<dbReference type="AlphaFoldDB" id="A0A1I4PYH6"/>
<evidence type="ECO:0000313" key="3">
    <source>
        <dbReference type="Proteomes" id="UP000199048"/>
    </source>
</evidence>
<organism evidence="2 3">
    <name type="scientific">Methylobacterium pseudosasicola</name>
    <dbReference type="NCBI Taxonomy" id="582667"/>
    <lineage>
        <taxon>Bacteria</taxon>
        <taxon>Pseudomonadati</taxon>
        <taxon>Pseudomonadota</taxon>
        <taxon>Alphaproteobacteria</taxon>
        <taxon>Hyphomicrobiales</taxon>
        <taxon>Methylobacteriaceae</taxon>
        <taxon>Methylobacterium</taxon>
    </lineage>
</organism>
<protein>
    <submittedName>
        <fullName evidence="2">Uncharacterized protein</fullName>
    </submittedName>
</protein>